<evidence type="ECO:0000313" key="6">
    <source>
        <dbReference type="EMBL" id="MCW7752666.1"/>
    </source>
</evidence>
<name>A0ABT3N5C4_9BACT</name>
<feature type="transmembrane region" description="Helical" evidence="5">
    <location>
        <begin position="7"/>
        <end position="35"/>
    </location>
</feature>
<evidence type="ECO:0000256" key="2">
    <source>
        <dbReference type="ARBA" id="ARBA00022692"/>
    </source>
</evidence>
<keyword evidence="4 5" id="KW-0472">Membrane</keyword>
<feature type="transmembrane region" description="Helical" evidence="5">
    <location>
        <begin position="47"/>
        <end position="69"/>
    </location>
</feature>
<dbReference type="PANTHER" id="PTHR43483">
    <property type="entry name" value="MEMBRANE TRANSPORTER PROTEIN HI_0806-RELATED"/>
    <property type="match status" value="1"/>
</dbReference>
<feature type="transmembrane region" description="Helical" evidence="5">
    <location>
        <begin position="137"/>
        <end position="157"/>
    </location>
</feature>
<keyword evidence="2 5" id="KW-0812">Transmembrane</keyword>
<feature type="transmembrane region" description="Helical" evidence="5">
    <location>
        <begin position="211"/>
        <end position="232"/>
    </location>
</feature>
<keyword evidence="5" id="KW-1003">Cell membrane</keyword>
<protein>
    <recommendedName>
        <fullName evidence="5">Probable membrane transporter protein</fullName>
    </recommendedName>
</protein>
<dbReference type="Pfam" id="PF01925">
    <property type="entry name" value="TauE"/>
    <property type="match status" value="1"/>
</dbReference>
<comment type="similarity">
    <text evidence="5">Belongs to the 4-toluene sulfonate uptake permease (TSUP) (TC 2.A.102) family.</text>
</comment>
<feature type="transmembrane region" description="Helical" evidence="5">
    <location>
        <begin position="106"/>
        <end position="125"/>
    </location>
</feature>
<dbReference type="RefSeq" id="WP_265423529.1">
    <property type="nucleotide sequence ID" value="NZ_JAPFPW010000001.1"/>
</dbReference>
<evidence type="ECO:0000256" key="1">
    <source>
        <dbReference type="ARBA" id="ARBA00004141"/>
    </source>
</evidence>
<keyword evidence="3 5" id="KW-1133">Transmembrane helix</keyword>
<gene>
    <name evidence="6" type="ORF">OOT00_01545</name>
</gene>
<comment type="caution">
    <text evidence="6">The sequence shown here is derived from an EMBL/GenBank/DDBJ whole genome shotgun (WGS) entry which is preliminary data.</text>
</comment>
<proteinExistence type="inferred from homology"/>
<dbReference type="PANTHER" id="PTHR43483:SF3">
    <property type="entry name" value="MEMBRANE TRANSPORTER PROTEIN HI_0806-RELATED"/>
    <property type="match status" value="1"/>
</dbReference>
<dbReference type="Proteomes" id="UP001209681">
    <property type="component" value="Unassembled WGS sequence"/>
</dbReference>
<evidence type="ECO:0000256" key="3">
    <source>
        <dbReference type="ARBA" id="ARBA00022989"/>
    </source>
</evidence>
<dbReference type="InterPro" id="IPR002781">
    <property type="entry name" value="TM_pro_TauE-like"/>
</dbReference>
<evidence type="ECO:0000256" key="4">
    <source>
        <dbReference type="ARBA" id="ARBA00023136"/>
    </source>
</evidence>
<keyword evidence="7" id="KW-1185">Reference proteome</keyword>
<feature type="transmembrane region" description="Helical" evidence="5">
    <location>
        <begin position="177"/>
        <end position="199"/>
    </location>
</feature>
<reference evidence="6 7" key="1">
    <citation type="submission" date="2022-11" db="EMBL/GenBank/DDBJ databases">
        <title>Desulfobotulus tamanensis H1 sp. nov. - anaerobic, alkaliphilic, sulphate reducing bacterium isolated from terrestrial mud volcano.</title>
        <authorList>
            <person name="Frolova A."/>
            <person name="Merkel A.Y."/>
            <person name="Slobodkin A.I."/>
        </authorList>
    </citation>
    <scope>NUCLEOTIDE SEQUENCE [LARGE SCALE GENOMIC DNA]</scope>
    <source>
        <strain evidence="6 7">H1</strain>
    </source>
</reference>
<feature type="transmembrane region" description="Helical" evidence="5">
    <location>
        <begin position="244"/>
        <end position="262"/>
    </location>
</feature>
<comment type="subcellular location">
    <subcellularLocation>
        <location evidence="5">Cell membrane</location>
        <topology evidence="5">Multi-pass membrane protein</topology>
    </subcellularLocation>
    <subcellularLocation>
        <location evidence="1">Membrane</location>
        <topology evidence="1">Multi-pass membrane protein</topology>
    </subcellularLocation>
</comment>
<feature type="transmembrane region" description="Helical" evidence="5">
    <location>
        <begin position="81"/>
        <end position="100"/>
    </location>
</feature>
<evidence type="ECO:0000256" key="5">
    <source>
        <dbReference type="RuleBase" id="RU363041"/>
    </source>
</evidence>
<dbReference type="EMBL" id="JAPFPW010000001">
    <property type="protein sequence ID" value="MCW7752666.1"/>
    <property type="molecule type" value="Genomic_DNA"/>
</dbReference>
<sequence>MLETFALYLLLGAIAGVLAGLLGIGGGLVVVPMLVFALPSQGVEMSILMQLALGTSMAAIIFTATSSLKAHHKRGAVRWDVVWRISPGIVLGTFLGALVASRMPTMALKIIFIVFLYYVALQMFLNKKPKASRTLPGITGMFGAGCTIGGMSSLVGIGGGTLSVPFMTWCNLPFHTVIGTSAAIGLPIALAGTAGYVVGGLGNELLPPLSLGFVYGPALIGIVGASVLTAPLGVRLAHSLPVNTLKRFFAALLILVATRMLVGLL</sequence>
<evidence type="ECO:0000313" key="7">
    <source>
        <dbReference type="Proteomes" id="UP001209681"/>
    </source>
</evidence>
<organism evidence="6 7">
    <name type="scientific">Desulfobotulus pelophilus</name>
    <dbReference type="NCBI Taxonomy" id="2823377"/>
    <lineage>
        <taxon>Bacteria</taxon>
        <taxon>Pseudomonadati</taxon>
        <taxon>Thermodesulfobacteriota</taxon>
        <taxon>Desulfobacteria</taxon>
        <taxon>Desulfobacterales</taxon>
        <taxon>Desulfobacteraceae</taxon>
        <taxon>Desulfobotulus</taxon>
    </lineage>
</organism>
<accession>A0ABT3N5C4</accession>